<keyword evidence="3" id="KW-0547">Nucleotide-binding</keyword>
<feature type="domain" description="ABC transporter" evidence="8">
    <location>
        <begin position="343"/>
        <end position="572"/>
    </location>
</feature>
<evidence type="ECO:0000256" key="3">
    <source>
        <dbReference type="ARBA" id="ARBA00022741"/>
    </source>
</evidence>
<keyword evidence="11" id="KW-1185">Reference proteome</keyword>
<evidence type="ECO:0000256" key="2">
    <source>
        <dbReference type="ARBA" id="ARBA00022692"/>
    </source>
</evidence>
<evidence type="ECO:0000256" key="6">
    <source>
        <dbReference type="ARBA" id="ARBA00023136"/>
    </source>
</evidence>
<organism evidence="10 11">
    <name type="scientific">Megasphaera massiliensis</name>
    <dbReference type="NCBI Taxonomy" id="1232428"/>
    <lineage>
        <taxon>Bacteria</taxon>
        <taxon>Bacillati</taxon>
        <taxon>Bacillota</taxon>
        <taxon>Negativicutes</taxon>
        <taxon>Veillonellales</taxon>
        <taxon>Veillonellaceae</taxon>
        <taxon>Megasphaera</taxon>
    </lineage>
</organism>
<dbReference type="PROSITE" id="PS50893">
    <property type="entry name" value="ABC_TRANSPORTER_2"/>
    <property type="match status" value="1"/>
</dbReference>
<dbReference type="InterPro" id="IPR027417">
    <property type="entry name" value="P-loop_NTPase"/>
</dbReference>
<dbReference type="SUPFAM" id="SSF90123">
    <property type="entry name" value="ABC transporter transmembrane region"/>
    <property type="match status" value="1"/>
</dbReference>
<comment type="caution">
    <text evidence="10">The sequence shown here is derived from an EMBL/GenBank/DDBJ whole genome shotgun (WGS) entry which is preliminary data.</text>
</comment>
<dbReference type="GO" id="GO:0005524">
    <property type="term" value="F:ATP binding"/>
    <property type="evidence" value="ECO:0007669"/>
    <property type="project" value="UniProtKB-KW"/>
</dbReference>
<evidence type="ECO:0000313" key="11">
    <source>
        <dbReference type="Proteomes" id="UP001206692"/>
    </source>
</evidence>
<dbReference type="PANTHER" id="PTHR43394">
    <property type="entry name" value="ATP-DEPENDENT PERMEASE MDL1, MITOCHONDRIAL"/>
    <property type="match status" value="1"/>
</dbReference>
<dbReference type="PROSITE" id="PS00211">
    <property type="entry name" value="ABC_TRANSPORTER_1"/>
    <property type="match status" value="1"/>
</dbReference>
<evidence type="ECO:0000313" key="10">
    <source>
        <dbReference type="EMBL" id="MCQ5342674.1"/>
    </source>
</evidence>
<evidence type="ECO:0000256" key="4">
    <source>
        <dbReference type="ARBA" id="ARBA00022840"/>
    </source>
</evidence>
<dbReference type="SUPFAM" id="SSF52540">
    <property type="entry name" value="P-loop containing nucleoside triphosphate hydrolases"/>
    <property type="match status" value="1"/>
</dbReference>
<dbReference type="Pfam" id="PF00005">
    <property type="entry name" value="ABC_tran"/>
    <property type="match status" value="1"/>
</dbReference>
<dbReference type="SMART" id="SM00382">
    <property type="entry name" value="AAA"/>
    <property type="match status" value="1"/>
</dbReference>
<dbReference type="Gene3D" id="3.40.50.300">
    <property type="entry name" value="P-loop containing nucleotide triphosphate hydrolases"/>
    <property type="match status" value="1"/>
</dbReference>
<dbReference type="EMBL" id="JANGEW010000010">
    <property type="protein sequence ID" value="MCQ5342674.1"/>
    <property type="molecule type" value="Genomic_DNA"/>
</dbReference>
<keyword evidence="4 10" id="KW-0067">ATP-binding</keyword>
<evidence type="ECO:0000256" key="5">
    <source>
        <dbReference type="ARBA" id="ARBA00022989"/>
    </source>
</evidence>
<accession>A0ABT1SS42</accession>
<keyword evidence="2 7" id="KW-0812">Transmembrane</keyword>
<dbReference type="CDD" id="cd07346">
    <property type="entry name" value="ABC_6TM_exporters"/>
    <property type="match status" value="1"/>
</dbReference>
<evidence type="ECO:0000256" key="1">
    <source>
        <dbReference type="ARBA" id="ARBA00004651"/>
    </source>
</evidence>
<name>A0ABT1SS42_9FIRM</name>
<gene>
    <name evidence="10" type="ORF">NE675_06460</name>
</gene>
<evidence type="ECO:0000259" key="8">
    <source>
        <dbReference type="PROSITE" id="PS50893"/>
    </source>
</evidence>
<evidence type="ECO:0000259" key="9">
    <source>
        <dbReference type="PROSITE" id="PS50929"/>
    </source>
</evidence>
<keyword evidence="6 7" id="KW-0472">Membrane</keyword>
<dbReference type="Gene3D" id="1.20.1560.10">
    <property type="entry name" value="ABC transporter type 1, transmembrane domain"/>
    <property type="match status" value="1"/>
</dbReference>
<dbReference type="PANTHER" id="PTHR43394:SF1">
    <property type="entry name" value="ATP-BINDING CASSETTE SUB-FAMILY B MEMBER 10, MITOCHONDRIAL"/>
    <property type="match status" value="1"/>
</dbReference>
<reference evidence="10 11" key="1">
    <citation type="submission" date="2022-06" db="EMBL/GenBank/DDBJ databases">
        <title>Isolation of gut microbiota from human fecal samples.</title>
        <authorList>
            <person name="Pamer E.G."/>
            <person name="Barat B."/>
            <person name="Waligurski E."/>
            <person name="Medina S."/>
            <person name="Paddock L."/>
            <person name="Mostad J."/>
        </authorList>
    </citation>
    <scope>NUCLEOTIDE SEQUENCE [LARGE SCALE GENOMIC DNA]</scope>
    <source>
        <strain evidence="10 11">DFI.1.1</strain>
    </source>
</reference>
<dbReference type="PROSITE" id="PS50929">
    <property type="entry name" value="ABC_TM1F"/>
    <property type="match status" value="1"/>
</dbReference>
<dbReference type="InterPro" id="IPR003593">
    <property type="entry name" value="AAA+_ATPase"/>
</dbReference>
<dbReference type="RefSeq" id="WP_227166399.1">
    <property type="nucleotide sequence ID" value="NZ_JAJCNZ010000009.1"/>
</dbReference>
<proteinExistence type="predicted"/>
<feature type="domain" description="ABC transmembrane type-1" evidence="9">
    <location>
        <begin position="24"/>
        <end position="313"/>
    </location>
</feature>
<dbReference type="InterPro" id="IPR017871">
    <property type="entry name" value="ABC_transporter-like_CS"/>
</dbReference>
<sequence length="582" mass="65111">MLPLKQRGPGSVYYYFLKEKKLLLIITLSGLFYNVGMIAGPWFDGQLAQYLYDMFGGTKEASDMYALCLMYALVIIAVQSLRYVKRLYVRKFANNVSLTMKDLLYQQLVQTPTAAMEREHTGTLMTKVISDIDTCVEGMRKFTTEVFDTGVVMVTYLVMLLVYDWKLTLCVLAFPPLAYLLANRLRRLVAETAARSKESSGALSGITLDRISNALTYRVYGEEAVQNAQYETYLKDYERKMILANLWENTMQPIYKIIAMTGTILVVWLGGRNVLGDGWQIWDIAAFSTYLSCFVKMSIKTSHAARLFNAVQKAQVSWDRIQPRLAASHPLPEPVPAFPPAALTVRNLSFSYAPDDKPVYQGLSFSAKPGDIIGITGPVACGKSTLGLTFLGEKPHGGEIRFGAQSLGNGQTGAEGIVGYCGHDSELFSATIEENIRFGLPGDVTKVIREVCMDEDCASFPLGIQTPIGEGGQRLSGGQQARIALARTLFHRRPLLILDDPFAAVDMATERKIFKQLRESYSDCIILLISHRLSLFSELDQVIWISHDGTTMTADHSSLYETHEEYQRLYKMQQAQRGDRHD</sequence>
<dbReference type="InterPro" id="IPR039421">
    <property type="entry name" value="Type_1_exporter"/>
</dbReference>
<feature type="transmembrane region" description="Helical" evidence="7">
    <location>
        <begin position="63"/>
        <end position="84"/>
    </location>
</feature>
<dbReference type="Proteomes" id="UP001206692">
    <property type="component" value="Unassembled WGS sequence"/>
</dbReference>
<feature type="transmembrane region" description="Helical" evidence="7">
    <location>
        <begin position="21"/>
        <end position="43"/>
    </location>
</feature>
<dbReference type="Pfam" id="PF00664">
    <property type="entry name" value="ABC_membrane"/>
    <property type="match status" value="1"/>
</dbReference>
<keyword evidence="5 7" id="KW-1133">Transmembrane helix</keyword>
<feature type="transmembrane region" description="Helical" evidence="7">
    <location>
        <begin position="165"/>
        <end position="182"/>
    </location>
</feature>
<dbReference type="InterPro" id="IPR003439">
    <property type="entry name" value="ABC_transporter-like_ATP-bd"/>
</dbReference>
<evidence type="ECO:0000256" key="7">
    <source>
        <dbReference type="SAM" id="Phobius"/>
    </source>
</evidence>
<comment type="subcellular location">
    <subcellularLocation>
        <location evidence="1">Cell membrane</location>
        <topology evidence="1">Multi-pass membrane protein</topology>
    </subcellularLocation>
</comment>
<dbReference type="InterPro" id="IPR036640">
    <property type="entry name" value="ABC1_TM_sf"/>
</dbReference>
<protein>
    <submittedName>
        <fullName evidence="10">ABC transporter ATP-binding protein/permease</fullName>
    </submittedName>
</protein>
<dbReference type="InterPro" id="IPR011527">
    <property type="entry name" value="ABC1_TM_dom"/>
</dbReference>